<keyword evidence="1" id="KW-0802">TPR repeat</keyword>
<sequence>MKMNPFGKKEEIYGYQTLHREIGYYISRLEQYERSLKFFDEAIKKTPDDKRALIGRSRARAKAIQYEGALEDINKALGMDADNLVVLADKALNTYLCCEFEEGLVQNSRLVPKRQKPDNFTMGVMHCTAAIENCLGERAGRPLRDHFKIIRKLAWKKNYAAQKPFEPKPRMKTKKKKPSPLLKLLLNEELHEPVQPQMFKAKKGSHHDTLLEIRDSLHSRKSDDEPVPPFTKPFRFKPMQNYTSNIENFMAEKYLDSMYLDKIFLKEIRTAPGSTCPNERGSKKIKHLAKSCFQTVSYKQELLRTRRPFYFIKYQEAKVSGALKARQELELEQQQQNTKRDADAILSKMLEAFDAKKLKTFLDLVEKLKRFCDVRSKKLLPNKDEYMHEIYDKVCKAFYEVYRVNDEHSTFEQNRRIYALLGLPLSRQPSKDSVVGQFKNVFIDYSKEIVELERRLENAVLPQEICWFYHELSRYHIEVKKLDLARVYARKCIQQAKINKIIYWIFNGTMLLAKCNLQQHNKNDAKNDLLSAIKCSETLKDSTKVDFINKCLEVVENVEFDDIFGTKELEKRENRIIQMMSSTKMKDEVAHLFHQMSAMPPSRRMTVIPGINIPKQGRRSKGSKVKKMSILPTRRESGESSGFEVKRVPSKKLVGSDDKKGVEFLNLVEFHV</sequence>
<dbReference type="PANTHER" id="PTHR21391">
    <property type="entry name" value="AT04489P-RELATED"/>
    <property type="match status" value="1"/>
</dbReference>
<accession>A0A6J2Y159</accession>
<dbReference type="InterPro" id="IPR011990">
    <property type="entry name" value="TPR-like_helical_dom_sf"/>
</dbReference>
<evidence type="ECO:0000256" key="1">
    <source>
        <dbReference type="PROSITE-ProRule" id="PRU00339"/>
    </source>
</evidence>
<dbReference type="InterPro" id="IPR019734">
    <property type="entry name" value="TPR_rpt"/>
</dbReference>
<evidence type="ECO:0000313" key="2">
    <source>
        <dbReference type="Proteomes" id="UP000504635"/>
    </source>
</evidence>
<dbReference type="InParanoid" id="A0A6J2Y159"/>
<dbReference type="PROSITE" id="PS50005">
    <property type="entry name" value="TPR"/>
    <property type="match status" value="1"/>
</dbReference>
<dbReference type="SUPFAM" id="SSF48452">
    <property type="entry name" value="TPR-like"/>
    <property type="match status" value="1"/>
</dbReference>
<dbReference type="AlphaFoldDB" id="A0A6J2Y159"/>
<evidence type="ECO:0000313" key="3">
    <source>
        <dbReference type="RefSeq" id="XP_030757498.1"/>
    </source>
</evidence>
<feature type="repeat" description="TPR" evidence="1">
    <location>
        <begin position="16"/>
        <end position="49"/>
    </location>
</feature>
<dbReference type="GeneID" id="115883299"/>
<dbReference type="FunCoup" id="A0A6J2Y159">
    <property type="interactions" value="60"/>
</dbReference>
<proteinExistence type="predicted"/>
<dbReference type="OrthoDB" id="10268002at2759"/>
<reference evidence="3" key="1">
    <citation type="submission" date="2025-08" db="UniProtKB">
        <authorList>
            <consortium name="RefSeq"/>
        </authorList>
    </citation>
    <scope>IDENTIFICATION</scope>
    <source>
        <tissue evidence="3">Gonads</tissue>
    </source>
</reference>
<organism evidence="2 3">
    <name type="scientific">Sitophilus oryzae</name>
    <name type="common">Rice weevil</name>
    <name type="synonym">Curculio oryzae</name>
    <dbReference type="NCBI Taxonomy" id="7048"/>
    <lineage>
        <taxon>Eukaryota</taxon>
        <taxon>Metazoa</taxon>
        <taxon>Ecdysozoa</taxon>
        <taxon>Arthropoda</taxon>
        <taxon>Hexapoda</taxon>
        <taxon>Insecta</taxon>
        <taxon>Pterygota</taxon>
        <taxon>Neoptera</taxon>
        <taxon>Endopterygota</taxon>
        <taxon>Coleoptera</taxon>
        <taxon>Polyphaga</taxon>
        <taxon>Cucujiformia</taxon>
        <taxon>Curculionidae</taxon>
        <taxon>Dryophthorinae</taxon>
        <taxon>Sitophilus</taxon>
    </lineage>
</organism>
<dbReference type="RefSeq" id="XP_030757498.1">
    <property type="nucleotide sequence ID" value="XM_030901638.1"/>
</dbReference>
<keyword evidence="2" id="KW-1185">Reference proteome</keyword>
<name>A0A6J2Y159_SITOR</name>
<gene>
    <name evidence="3" type="primary">LOC115883299</name>
</gene>
<protein>
    <submittedName>
        <fullName evidence="3">Uncharacterized protein LOC115883299 isoform X1</fullName>
    </submittedName>
</protein>
<dbReference type="Gene3D" id="1.25.40.10">
    <property type="entry name" value="Tetratricopeptide repeat domain"/>
    <property type="match status" value="1"/>
</dbReference>
<dbReference type="PANTHER" id="PTHR21391:SF0">
    <property type="entry name" value="AT04489P-RELATED"/>
    <property type="match status" value="1"/>
</dbReference>
<dbReference type="KEGG" id="soy:115883299"/>
<dbReference type="Proteomes" id="UP000504635">
    <property type="component" value="Unplaced"/>
</dbReference>